<evidence type="ECO:0000259" key="5">
    <source>
        <dbReference type="Pfam" id="PF14698"/>
    </source>
</evidence>
<dbReference type="SUPFAM" id="SSF48557">
    <property type="entry name" value="L-aspartase-like"/>
    <property type="match status" value="1"/>
</dbReference>
<sequence length="83" mass="8807">MAKGVPFREAHHIVGEAVVEAIAQGKPLEALTLADLQKFSPVISDDVYPILSLQSCLEKRAAKGGVSPQQVAQAINEAKARLS</sequence>
<dbReference type="Gene3D" id="1.20.200.10">
    <property type="entry name" value="Fumarase/aspartase (Central domain)"/>
    <property type="match status" value="1"/>
</dbReference>
<feature type="domain" description="Argininosuccinate lyase C-terminal" evidence="5">
    <location>
        <begin position="2"/>
        <end position="58"/>
    </location>
</feature>
<proteinExistence type="predicted"/>
<reference evidence="6 7" key="1">
    <citation type="submission" date="2018-06" db="EMBL/GenBank/DDBJ databases">
        <authorList>
            <consortium name="Pathogen Informatics"/>
            <person name="Doyle S."/>
        </authorList>
    </citation>
    <scope>NUCLEOTIDE SEQUENCE [LARGE SCALE GENOMIC DNA]</scope>
    <source>
        <strain evidence="6 7">NCTC10313</strain>
    </source>
</reference>
<dbReference type="GO" id="GO:0005829">
    <property type="term" value="C:cytosol"/>
    <property type="evidence" value="ECO:0007669"/>
    <property type="project" value="TreeGrafter"/>
</dbReference>
<evidence type="ECO:0000313" key="7">
    <source>
        <dbReference type="Proteomes" id="UP000254487"/>
    </source>
</evidence>
<dbReference type="InterPro" id="IPR009049">
    <property type="entry name" value="Argininosuccinate_lyase"/>
</dbReference>
<dbReference type="InterPro" id="IPR008948">
    <property type="entry name" value="L-Aspartase-like"/>
</dbReference>
<keyword evidence="4 6" id="KW-0456">Lyase</keyword>
<name>A0A378B7N8_KLEPO</name>
<dbReference type="EMBL" id="UGLW01000003">
    <property type="protein sequence ID" value="STV31171.1"/>
    <property type="molecule type" value="Genomic_DNA"/>
</dbReference>
<accession>A0A378B7N8</accession>
<gene>
    <name evidence="6" type="primary">argH_2</name>
    <name evidence="6" type="ORF">NCTC10313_07062</name>
</gene>
<dbReference type="InterPro" id="IPR029419">
    <property type="entry name" value="Arg_succ_lyase_C"/>
</dbReference>
<dbReference type="AlphaFoldDB" id="A0A378B7N8"/>
<protein>
    <recommendedName>
        <fullName evidence="1">argininosuccinate lyase</fullName>
        <ecNumber evidence="1">4.3.2.1</ecNumber>
    </recommendedName>
</protein>
<evidence type="ECO:0000256" key="1">
    <source>
        <dbReference type="ARBA" id="ARBA00012338"/>
    </source>
</evidence>
<dbReference type="FunFam" id="1.10.40.30:FF:000001">
    <property type="entry name" value="Argininosuccinate lyase"/>
    <property type="match status" value="1"/>
</dbReference>
<evidence type="ECO:0000313" key="6">
    <source>
        <dbReference type="EMBL" id="STV31171.1"/>
    </source>
</evidence>
<dbReference type="Proteomes" id="UP000254487">
    <property type="component" value="Unassembled WGS sequence"/>
</dbReference>
<keyword evidence="2" id="KW-0055">Arginine biosynthesis</keyword>
<dbReference type="PANTHER" id="PTHR43814:SF1">
    <property type="entry name" value="ARGININOSUCCINATE LYASE"/>
    <property type="match status" value="1"/>
</dbReference>
<dbReference type="GO" id="GO:0042450">
    <property type="term" value="P:L-arginine biosynthetic process via ornithine"/>
    <property type="evidence" value="ECO:0007669"/>
    <property type="project" value="InterPro"/>
</dbReference>
<organism evidence="6 7">
    <name type="scientific">Klebsiella pneumoniae subsp. ozaenae</name>
    <dbReference type="NCBI Taxonomy" id="574"/>
    <lineage>
        <taxon>Bacteria</taxon>
        <taxon>Pseudomonadati</taxon>
        <taxon>Pseudomonadota</taxon>
        <taxon>Gammaproteobacteria</taxon>
        <taxon>Enterobacterales</taxon>
        <taxon>Enterobacteriaceae</taxon>
        <taxon>Klebsiella/Raoultella group</taxon>
        <taxon>Klebsiella</taxon>
        <taxon>Klebsiella pneumoniae complex</taxon>
    </lineage>
</organism>
<keyword evidence="3" id="KW-0028">Amino-acid biosynthesis</keyword>
<dbReference type="Pfam" id="PF14698">
    <property type="entry name" value="ASL_C2"/>
    <property type="match status" value="1"/>
</dbReference>
<evidence type="ECO:0000256" key="4">
    <source>
        <dbReference type="ARBA" id="ARBA00023239"/>
    </source>
</evidence>
<evidence type="ECO:0000256" key="2">
    <source>
        <dbReference type="ARBA" id="ARBA00022571"/>
    </source>
</evidence>
<dbReference type="EC" id="4.3.2.1" evidence="1"/>
<dbReference type="PANTHER" id="PTHR43814">
    <property type="entry name" value="ARGININOSUCCINATE LYASE"/>
    <property type="match status" value="1"/>
</dbReference>
<dbReference type="GO" id="GO:0004056">
    <property type="term" value="F:argininosuccinate lyase activity"/>
    <property type="evidence" value="ECO:0007669"/>
    <property type="project" value="UniProtKB-EC"/>
</dbReference>
<dbReference type="Gene3D" id="1.10.40.30">
    <property type="entry name" value="Fumarase/aspartase (C-terminal domain)"/>
    <property type="match status" value="1"/>
</dbReference>
<evidence type="ECO:0000256" key="3">
    <source>
        <dbReference type="ARBA" id="ARBA00022605"/>
    </source>
</evidence>